<evidence type="ECO:0000313" key="12">
    <source>
        <dbReference type="Proteomes" id="UP000001520"/>
    </source>
</evidence>
<keyword evidence="6 11" id="KW-0560">Oxidoreductase</keyword>
<dbReference type="GO" id="GO:0016829">
    <property type="term" value="F:lyase activity"/>
    <property type="evidence" value="ECO:0007669"/>
    <property type="project" value="UniProtKB-KW"/>
</dbReference>
<protein>
    <submittedName>
        <fullName evidence="11">Pyruvate formate-lyase activating enzyme</fullName>
        <ecNumber evidence="11">1.97.1.4</ecNumber>
    </submittedName>
</protein>
<dbReference type="PROSITE" id="PS00198">
    <property type="entry name" value="4FE4S_FER_1"/>
    <property type="match status" value="1"/>
</dbReference>
<dbReference type="CDD" id="cd01335">
    <property type="entry name" value="Radical_SAM"/>
    <property type="match status" value="1"/>
</dbReference>
<dbReference type="Proteomes" id="UP000001520">
    <property type="component" value="Chromosome"/>
</dbReference>
<feature type="domain" description="4Fe-4S ferredoxin-type" evidence="9">
    <location>
        <begin position="78"/>
        <end position="101"/>
    </location>
</feature>
<dbReference type="Pfam" id="PF00037">
    <property type="entry name" value="Fer4"/>
    <property type="match status" value="1"/>
</dbReference>
<dbReference type="SUPFAM" id="SSF54862">
    <property type="entry name" value="4Fe-4S ferredoxins"/>
    <property type="match status" value="1"/>
</dbReference>
<evidence type="ECO:0000313" key="11">
    <source>
        <dbReference type="EMBL" id="BAI81552.1"/>
    </source>
</evidence>
<dbReference type="PANTHER" id="PTHR30352:SF4">
    <property type="entry name" value="PYRUVATE FORMATE-LYASE 2-ACTIVATING ENZYME"/>
    <property type="match status" value="1"/>
</dbReference>
<keyword evidence="3" id="KW-0004">4Fe-4S</keyword>
<dbReference type="STRING" id="639282.DEFDS_2104"/>
<dbReference type="SUPFAM" id="SSF102114">
    <property type="entry name" value="Radical SAM enzymes"/>
    <property type="match status" value="1"/>
</dbReference>
<dbReference type="PIRSF" id="PIRSF000371">
    <property type="entry name" value="PFL_act_enz"/>
    <property type="match status" value="1"/>
</dbReference>
<evidence type="ECO:0000259" key="10">
    <source>
        <dbReference type="PROSITE" id="PS51918"/>
    </source>
</evidence>
<dbReference type="SFLD" id="SFLDG01118">
    <property type="entry name" value="activating_enzymes__group_2"/>
    <property type="match status" value="1"/>
</dbReference>
<feature type="domain" description="4Fe-4S ferredoxin-type" evidence="9">
    <location>
        <begin position="45"/>
        <end position="74"/>
    </location>
</feature>
<keyword evidence="11" id="KW-0670">Pyruvate</keyword>
<evidence type="ECO:0000256" key="3">
    <source>
        <dbReference type="ARBA" id="ARBA00022485"/>
    </source>
</evidence>
<dbReference type="InterPro" id="IPR001989">
    <property type="entry name" value="Radical_activat_CS"/>
</dbReference>
<reference evidence="11 12" key="1">
    <citation type="journal article" date="2010" name="DNA Res.">
        <title>Bacterial lifestyle in a deep-sea hydrothermal vent chimney revealed by the genome sequence of the thermophilic bacterium Deferribacter desulfuricans SSM1.</title>
        <authorList>
            <person name="Takaki Y."/>
            <person name="Shimamura S."/>
            <person name="Nakagawa S."/>
            <person name="Fukuhara Y."/>
            <person name="Horikawa H."/>
            <person name="Ankai A."/>
            <person name="Harada T."/>
            <person name="Hosoyama A."/>
            <person name="Oguchi A."/>
            <person name="Fukui S."/>
            <person name="Fujita N."/>
            <person name="Takami H."/>
            <person name="Takai K."/>
        </authorList>
    </citation>
    <scope>NUCLEOTIDE SEQUENCE [LARGE SCALE GENOMIC DNA]</scope>
    <source>
        <strain evidence="12">DSM 14783 / JCM 11476 / NBRC 101012 / SSM1</strain>
    </source>
</reference>
<dbReference type="InterPro" id="IPR017900">
    <property type="entry name" value="4Fe4S_Fe_S_CS"/>
</dbReference>
<dbReference type="PANTHER" id="PTHR30352">
    <property type="entry name" value="PYRUVATE FORMATE-LYASE-ACTIVATING ENZYME"/>
    <property type="match status" value="1"/>
</dbReference>
<dbReference type="InterPro" id="IPR007197">
    <property type="entry name" value="rSAM"/>
</dbReference>
<dbReference type="PROSITE" id="PS51918">
    <property type="entry name" value="RADICAL_SAM"/>
    <property type="match status" value="1"/>
</dbReference>
<evidence type="ECO:0000256" key="1">
    <source>
        <dbReference type="ARBA" id="ARBA00001966"/>
    </source>
</evidence>
<evidence type="ECO:0000256" key="8">
    <source>
        <dbReference type="ARBA" id="ARBA00023014"/>
    </source>
</evidence>
<dbReference type="InterPro" id="IPR012839">
    <property type="entry name" value="Organic_radical_activase"/>
</dbReference>
<name>D3PA12_DEFDS</name>
<proteinExistence type="inferred from homology"/>
<dbReference type="SFLD" id="SFLDG01066">
    <property type="entry name" value="organic_radical-activating_enz"/>
    <property type="match status" value="1"/>
</dbReference>
<dbReference type="InterPro" id="IPR034457">
    <property type="entry name" value="Organic_radical-activating"/>
</dbReference>
<dbReference type="Gene3D" id="3.80.30.10">
    <property type="entry name" value="pyruvate-formate lyase- activating enzyme"/>
    <property type="match status" value="1"/>
</dbReference>
<gene>
    <name evidence="11" type="ordered locus">DEFDS_2104</name>
</gene>
<dbReference type="Gene3D" id="3.30.70.20">
    <property type="match status" value="1"/>
</dbReference>
<keyword evidence="12" id="KW-1185">Reference proteome</keyword>
<accession>D3PA12</accession>
<keyword evidence="5" id="KW-0479">Metal-binding</keyword>
<dbReference type="EC" id="1.97.1.4" evidence="11"/>
<dbReference type="Pfam" id="PF04055">
    <property type="entry name" value="Radical_SAM"/>
    <property type="match status" value="1"/>
</dbReference>
<keyword evidence="7" id="KW-0408">Iron</keyword>
<evidence type="ECO:0000256" key="2">
    <source>
        <dbReference type="ARBA" id="ARBA00009777"/>
    </source>
</evidence>
<dbReference type="HOGENOM" id="CLU_058969_0_0_0"/>
<evidence type="ECO:0000259" key="9">
    <source>
        <dbReference type="PROSITE" id="PS51379"/>
    </source>
</evidence>
<dbReference type="RefSeq" id="WP_013008797.1">
    <property type="nucleotide sequence ID" value="NC_013939.1"/>
</dbReference>
<dbReference type="OrthoDB" id="9782387at2"/>
<dbReference type="SFLD" id="SFLDS00029">
    <property type="entry name" value="Radical_SAM"/>
    <property type="match status" value="1"/>
</dbReference>
<keyword evidence="4" id="KW-0949">S-adenosyl-L-methionine</keyword>
<comment type="similarity">
    <text evidence="2">Belongs to the organic radical-activating enzymes family.</text>
</comment>
<dbReference type="GO" id="GO:0051539">
    <property type="term" value="F:4 iron, 4 sulfur cluster binding"/>
    <property type="evidence" value="ECO:0007669"/>
    <property type="project" value="UniProtKB-KW"/>
</dbReference>
<sequence>MKGVVFDIKRYAVNDGDGIRVTVFLKGCPLRCMWCHNPESQKMTPQMSFFQSRCIRCVTCETVCPEKAIKIADTLEVHDNCTLCGTCVDECPADALEIIGYYIAAEEVIESVCKDELFFDSSKGGVTFSGGEPFAQPEFLRELLKLSKEKRLNTSVDTSGYTDFANIEACNQYIDTYLYDIKMMDDDKHKKYTGVSNRLILENLKKLDEIAADIRVRIPLIPGVNDDVEEIDKIYDFIKDLKSVKGVDLLPYHNIMIDKYLRLGMDVLVGDIPEIDKNKINYFKEFFEKNGFSVLIGG</sequence>
<dbReference type="InterPro" id="IPR058240">
    <property type="entry name" value="rSAM_sf"/>
</dbReference>
<dbReference type="AlphaFoldDB" id="D3PA12"/>
<evidence type="ECO:0000256" key="5">
    <source>
        <dbReference type="ARBA" id="ARBA00022723"/>
    </source>
</evidence>
<dbReference type="PROSITE" id="PS51379">
    <property type="entry name" value="4FE4S_FER_2"/>
    <property type="match status" value="2"/>
</dbReference>
<comment type="cofactor">
    <cofactor evidence="1">
        <name>[4Fe-4S] cluster</name>
        <dbReference type="ChEBI" id="CHEBI:49883"/>
    </cofactor>
</comment>
<dbReference type="GO" id="GO:0043365">
    <property type="term" value="F:[formate-C-acetyltransferase]-activating enzyme activity"/>
    <property type="evidence" value="ECO:0007669"/>
    <property type="project" value="UniProtKB-EC"/>
</dbReference>
<evidence type="ECO:0000256" key="7">
    <source>
        <dbReference type="ARBA" id="ARBA00023004"/>
    </source>
</evidence>
<dbReference type="PROSITE" id="PS01087">
    <property type="entry name" value="RADICAL_ACTIVATING"/>
    <property type="match status" value="1"/>
</dbReference>
<evidence type="ECO:0000256" key="4">
    <source>
        <dbReference type="ARBA" id="ARBA00022691"/>
    </source>
</evidence>
<dbReference type="EMBL" id="AP011529">
    <property type="protein sequence ID" value="BAI81552.1"/>
    <property type="molecule type" value="Genomic_DNA"/>
</dbReference>
<keyword evidence="8" id="KW-0411">Iron-sulfur</keyword>
<organism evidence="11 12">
    <name type="scientific">Deferribacter desulfuricans (strain DSM 14783 / JCM 11476 / NBRC 101012 / SSM1)</name>
    <dbReference type="NCBI Taxonomy" id="639282"/>
    <lineage>
        <taxon>Bacteria</taxon>
        <taxon>Pseudomonadati</taxon>
        <taxon>Deferribacterota</taxon>
        <taxon>Deferribacteres</taxon>
        <taxon>Deferribacterales</taxon>
        <taxon>Deferribacteraceae</taxon>
        <taxon>Deferribacter</taxon>
    </lineage>
</organism>
<dbReference type="GO" id="GO:0046872">
    <property type="term" value="F:metal ion binding"/>
    <property type="evidence" value="ECO:0007669"/>
    <property type="project" value="UniProtKB-KW"/>
</dbReference>
<dbReference type="InterPro" id="IPR040074">
    <property type="entry name" value="BssD/PflA/YjjW"/>
</dbReference>
<keyword evidence="11" id="KW-0456">Lyase</keyword>
<feature type="domain" description="Radical SAM core" evidence="10">
    <location>
        <begin position="11"/>
        <end position="293"/>
    </location>
</feature>
<dbReference type="InterPro" id="IPR017896">
    <property type="entry name" value="4Fe4S_Fe-S-bd"/>
</dbReference>
<dbReference type="NCBIfam" id="TIGR02494">
    <property type="entry name" value="PFLE_PFLC"/>
    <property type="match status" value="1"/>
</dbReference>
<dbReference type="eggNOG" id="COG1180">
    <property type="taxonomic scope" value="Bacteria"/>
</dbReference>
<dbReference type="KEGG" id="ddf:DEFDS_2104"/>
<evidence type="ECO:0000256" key="6">
    <source>
        <dbReference type="ARBA" id="ARBA00023002"/>
    </source>
</evidence>